<feature type="region of interest" description="Disordered" evidence="1">
    <location>
        <begin position="28"/>
        <end position="49"/>
    </location>
</feature>
<proteinExistence type="predicted"/>
<dbReference type="AlphaFoldDB" id="A0A9P8NAX8"/>
<evidence type="ECO:0000256" key="1">
    <source>
        <dbReference type="SAM" id="MobiDB-lite"/>
    </source>
</evidence>
<name>A0A9P8NAX8_ASPFM</name>
<protein>
    <submittedName>
        <fullName evidence="2">Uncharacterized protein</fullName>
    </submittedName>
</protein>
<comment type="caution">
    <text evidence="2">The sequence shown here is derived from an EMBL/GenBank/DDBJ whole genome shotgun (WGS) entry which is preliminary data.</text>
</comment>
<accession>A0A9P8NAX8</accession>
<evidence type="ECO:0000313" key="2">
    <source>
        <dbReference type="EMBL" id="KAH1898513.1"/>
    </source>
</evidence>
<dbReference type="EMBL" id="JAIBSC010000094">
    <property type="protein sequence ID" value="KAH1898513.1"/>
    <property type="molecule type" value="Genomic_DNA"/>
</dbReference>
<evidence type="ECO:0000313" key="3">
    <source>
        <dbReference type="Proteomes" id="UP000813423"/>
    </source>
</evidence>
<dbReference type="Proteomes" id="UP000813423">
    <property type="component" value="Unassembled WGS sequence"/>
</dbReference>
<gene>
    <name evidence="2" type="ORF">KXV57_009566</name>
</gene>
<organism evidence="2 3">
    <name type="scientific">Aspergillus fumigatus</name>
    <name type="common">Neosartorya fumigata</name>
    <dbReference type="NCBI Taxonomy" id="746128"/>
    <lineage>
        <taxon>Eukaryota</taxon>
        <taxon>Fungi</taxon>
        <taxon>Dikarya</taxon>
        <taxon>Ascomycota</taxon>
        <taxon>Pezizomycotina</taxon>
        <taxon>Eurotiomycetes</taxon>
        <taxon>Eurotiomycetidae</taxon>
        <taxon>Eurotiales</taxon>
        <taxon>Aspergillaceae</taxon>
        <taxon>Aspergillus</taxon>
        <taxon>Aspergillus subgen. Fumigati</taxon>
    </lineage>
</organism>
<reference evidence="2" key="1">
    <citation type="submission" date="2021-08" db="EMBL/GenBank/DDBJ databases">
        <title>Global Aspergillus fumigatus from environmental and clinical sources.</title>
        <authorList>
            <person name="Barber A."/>
            <person name="Sae-Ong T."/>
        </authorList>
    </citation>
    <scope>NUCLEOTIDE SEQUENCE</scope>
    <source>
        <strain evidence="2">NRZ-2016-071</strain>
    </source>
</reference>
<sequence>MELELNAYDTILLYVPRVMNVRANSLPYKRDEEEGDDESYGSGNSEDRQEQRLQAVFSEDYFQQIIRLLTALARLPALKSLSLRDYYSQPVRHEYPQTVGWTQSLWIGETSPATPGPRLWTDVSARSILNMVFHTPEVFGKRLGDVQYRNPLPHMSIEAVCIALLTHAKFSLRHLDIELLENGSMCGCRHEPFLEPYRPYLSINPTAPPTTNWRWNEFTQLERLTLDIHLFSNLEGNGWLPFAQTLPASIQDVVILAPRCPPGADMLDFQNMFHDFNPQNFSIFRPINAVATSTLGL</sequence>